<dbReference type="EMBL" id="SIXH01000022">
    <property type="protein sequence ID" value="TBO60899.1"/>
    <property type="molecule type" value="Genomic_DNA"/>
</dbReference>
<name>A0A4Q9I1V5_STRKA</name>
<dbReference type="Proteomes" id="UP000292452">
    <property type="component" value="Unassembled WGS sequence"/>
</dbReference>
<protein>
    <submittedName>
        <fullName evidence="2">DUF3459 domain-containing protein</fullName>
    </submittedName>
</protein>
<keyword evidence="3" id="KW-1185">Reference proteome</keyword>
<accession>A0A4Q9I1V5</accession>
<gene>
    <name evidence="2" type="ORF">EYS09_04170</name>
</gene>
<organism evidence="2 3">
    <name type="scientific">Streptomyces kasugaensis</name>
    <dbReference type="NCBI Taxonomy" id="1946"/>
    <lineage>
        <taxon>Bacteria</taxon>
        <taxon>Bacillati</taxon>
        <taxon>Actinomycetota</taxon>
        <taxon>Actinomycetes</taxon>
        <taxon>Kitasatosporales</taxon>
        <taxon>Streptomycetaceae</taxon>
        <taxon>Streptomyces</taxon>
    </lineage>
</organism>
<proteinExistence type="predicted"/>
<dbReference type="AlphaFoldDB" id="A0A4Q9I1V5"/>
<evidence type="ECO:0000313" key="2">
    <source>
        <dbReference type="EMBL" id="TBO60899.1"/>
    </source>
</evidence>
<evidence type="ECO:0000313" key="3">
    <source>
        <dbReference type="Proteomes" id="UP000292452"/>
    </source>
</evidence>
<reference evidence="2 3" key="1">
    <citation type="submission" date="2019-02" db="EMBL/GenBank/DDBJ databases">
        <title>Draft Genome Sequence of Streptomyces sp. AM-2504, identified by 16S rRNA comparative analysis as a Streptomyces Kasugaensis strain.</title>
        <authorList>
            <person name="Napolioni V."/>
            <person name="Giuliodori A.M."/>
            <person name="Spurio R."/>
            <person name="Fabbretti A."/>
        </authorList>
    </citation>
    <scope>NUCLEOTIDE SEQUENCE [LARGE SCALE GENOMIC DNA]</scope>
    <source>
        <strain evidence="2 3">AM-2504</strain>
    </source>
</reference>
<evidence type="ECO:0000256" key="1">
    <source>
        <dbReference type="SAM" id="MobiDB-lite"/>
    </source>
</evidence>
<feature type="region of interest" description="Disordered" evidence="1">
    <location>
        <begin position="61"/>
        <end position="88"/>
    </location>
</feature>
<sequence length="103" mass="10953">MLSGEAQMGDPDSTPELYRAALALRRRHPGPGAGDTVQWDDAPDGVLAFRRPGFVCTTHTADRAPTIPLPGRPLFSNSPVEDVEGPPGAAFALPADTTVWWTS</sequence>
<comment type="caution">
    <text evidence="2">The sequence shown here is derived from an EMBL/GenBank/DDBJ whole genome shotgun (WGS) entry which is preliminary data.</text>
</comment>
<dbReference type="GO" id="GO:0016798">
    <property type="term" value="F:hydrolase activity, acting on glycosyl bonds"/>
    <property type="evidence" value="ECO:0007669"/>
    <property type="project" value="UniProtKB-KW"/>
</dbReference>